<feature type="domain" description="Acyl-CoA dehydrogenase/oxidase C-terminal" evidence="2">
    <location>
        <begin position="14"/>
        <end position="101"/>
    </location>
</feature>
<reference evidence="3 4" key="1">
    <citation type="submission" date="2011-09" db="EMBL/GenBank/DDBJ databases">
        <title>The draft genome of Methylobacterium extorquens DSM 13060.</title>
        <authorList>
            <consortium name="US DOE Joint Genome Institute (JGI-PGF)"/>
            <person name="Lucas S."/>
            <person name="Han J."/>
            <person name="Lapidus A."/>
            <person name="Cheng J.-F."/>
            <person name="Goodwin L."/>
            <person name="Pitluck S."/>
            <person name="Peters L."/>
            <person name="Land M.L."/>
            <person name="Hauser L."/>
            <person name="Koskimaki J."/>
            <person name="Halonen O."/>
            <person name="Pirttila A."/>
            <person name="Frank C."/>
            <person name="Woyke T.J."/>
        </authorList>
    </citation>
    <scope>NUCLEOTIDE SEQUENCE [LARGE SCALE GENOMIC DNA]</scope>
    <source>
        <strain evidence="3 4">DSM 13060</strain>
    </source>
</reference>
<dbReference type="AlphaFoldDB" id="H1KR87"/>
<evidence type="ECO:0000259" key="2">
    <source>
        <dbReference type="Pfam" id="PF00441"/>
    </source>
</evidence>
<accession>H1KR87</accession>
<feature type="non-terminal residue" evidence="3">
    <location>
        <position position="1"/>
    </location>
</feature>
<dbReference type="SUPFAM" id="SSF47203">
    <property type="entry name" value="Acyl-CoA dehydrogenase C-terminal domain-like"/>
    <property type="match status" value="1"/>
</dbReference>
<dbReference type="RefSeq" id="WP_003604801.1">
    <property type="nucleotide sequence ID" value="NZ_AGJK01000225.1"/>
</dbReference>
<name>H1KR87_METEX</name>
<dbReference type="InterPro" id="IPR009075">
    <property type="entry name" value="AcylCo_DH/oxidase_C"/>
</dbReference>
<keyword evidence="1" id="KW-0285">Flavoprotein</keyword>
<organism evidence="3 4">
    <name type="scientific">Methylorubrum extorquens DSM 13060</name>
    <dbReference type="NCBI Taxonomy" id="882800"/>
    <lineage>
        <taxon>Bacteria</taxon>
        <taxon>Pseudomonadati</taxon>
        <taxon>Pseudomonadota</taxon>
        <taxon>Alphaproteobacteria</taxon>
        <taxon>Hyphomicrobiales</taxon>
        <taxon>Methylobacteriaceae</taxon>
        <taxon>Methylorubrum</taxon>
    </lineage>
</organism>
<dbReference type="GO" id="GO:0016627">
    <property type="term" value="F:oxidoreductase activity, acting on the CH-CH group of donors"/>
    <property type="evidence" value="ECO:0007669"/>
    <property type="project" value="InterPro"/>
</dbReference>
<sequence length="126" mass="12711">GAGGVAPPGALHYARAVSSLKQARALVTQALDTFEGAEGDPAALAGLDVQTALTMLKVEVSELAVATVSSALRANGLAGYRQDGAFSIGRALRDILSAPIMIHNDRILANLATATLMSPVAASLSA</sequence>
<protein>
    <submittedName>
        <fullName evidence="3">Acyl-CoA dehydrogenase</fullName>
    </submittedName>
</protein>
<dbReference type="EMBL" id="AGJK01000225">
    <property type="protein sequence ID" value="EHP89971.1"/>
    <property type="molecule type" value="Genomic_DNA"/>
</dbReference>
<dbReference type="Gene3D" id="1.20.140.10">
    <property type="entry name" value="Butyryl-CoA Dehydrogenase, subunit A, domain 3"/>
    <property type="match status" value="1"/>
</dbReference>
<evidence type="ECO:0000313" key="4">
    <source>
        <dbReference type="Proteomes" id="UP000004382"/>
    </source>
</evidence>
<evidence type="ECO:0000313" key="3">
    <source>
        <dbReference type="EMBL" id="EHP89971.1"/>
    </source>
</evidence>
<evidence type="ECO:0000256" key="1">
    <source>
        <dbReference type="ARBA" id="ARBA00022630"/>
    </source>
</evidence>
<dbReference type="PATRIC" id="fig|882800.3.peg.5034"/>
<dbReference type="InterPro" id="IPR036250">
    <property type="entry name" value="AcylCo_DH-like_C"/>
</dbReference>
<dbReference type="Pfam" id="PF00441">
    <property type="entry name" value="Acyl-CoA_dh_1"/>
    <property type="match status" value="1"/>
</dbReference>
<gene>
    <name evidence="3" type="ORF">MetexDRAFT_5150</name>
</gene>
<dbReference type="Proteomes" id="UP000004382">
    <property type="component" value="Unassembled WGS sequence"/>
</dbReference>
<comment type="caution">
    <text evidence="3">The sequence shown here is derived from an EMBL/GenBank/DDBJ whole genome shotgun (WGS) entry which is preliminary data.</text>
</comment>
<proteinExistence type="predicted"/>